<dbReference type="EMBL" id="NCSJ02000451">
    <property type="protein sequence ID" value="RFU24404.1"/>
    <property type="molecule type" value="Genomic_DNA"/>
</dbReference>
<name>A0A3E2GTA4_SCYLI</name>
<organism evidence="1 2">
    <name type="scientific">Scytalidium lignicola</name>
    <name type="common">Hyphomycete</name>
    <dbReference type="NCBI Taxonomy" id="5539"/>
    <lineage>
        <taxon>Eukaryota</taxon>
        <taxon>Fungi</taxon>
        <taxon>Dikarya</taxon>
        <taxon>Ascomycota</taxon>
        <taxon>Pezizomycotina</taxon>
        <taxon>Leotiomycetes</taxon>
        <taxon>Leotiomycetes incertae sedis</taxon>
        <taxon>Scytalidium</taxon>
    </lineage>
</organism>
<feature type="non-terminal residue" evidence="1">
    <location>
        <position position="164"/>
    </location>
</feature>
<accession>A0A3E2GTA4</accession>
<evidence type="ECO:0000313" key="2">
    <source>
        <dbReference type="Proteomes" id="UP000258309"/>
    </source>
</evidence>
<gene>
    <name evidence="1" type="ORF">B7463_g11934</name>
</gene>
<dbReference type="AlphaFoldDB" id="A0A3E2GTA4"/>
<dbReference type="Proteomes" id="UP000258309">
    <property type="component" value="Unassembled WGS sequence"/>
</dbReference>
<dbReference type="OrthoDB" id="5428623at2759"/>
<proteinExistence type="predicted"/>
<comment type="caution">
    <text evidence="1">The sequence shown here is derived from an EMBL/GenBank/DDBJ whole genome shotgun (WGS) entry which is preliminary data.</text>
</comment>
<evidence type="ECO:0000313" key="1">
    <source>
        <dbReference type="EMBL" id="RFU24404.1"/>
    </source>
</evidence>
<reference evidence="1 2" key="1">
    <citation type="submission" date="2018-05" db="EMBL/GenBank/DDBJ databases">
        <title>Draft genome sequence of Scytalidium lignicola DSM 105466, a ubiquitous saprotrophic fungus.</title>
        <authorList>
            <person name="Buettner E."/>
            <person name="Gebauer A.M."/>
            <person name="Hofrichter M."/>
            <person name="Liers C."/>
            <person name="Kellner H."/>
        </authorList>
    </citation>
    <scope>NUCLEOTIDE SEQUENCE [LARGE SCALE GENOMIC DNA]</scope>
    <source>
        <strain evidence="1 2">DSM 105466</strain>
    </source>
</reference>
<sequence>MRLENYPKVYQNLRANPEVKADLEEWLTPGGNPVYMIVGLLIWKDASCCDATEEASLPCESMHDRPSFQPSSLRPLTMIRLNLDAAVLTMADDLKVWTKSGYDVILVLTATLEEVGIRRASANSRHAYLINGERVAEADLFAFALIVELVATSSRWNKETVGSL</sequence>
<keyword evidence="2" id="KW-1185">Reference proteome</keyword>
<protein>
    <submittedName>
        <fullName evidence="1">Uncharacterized protein</fullName>
    </submittedName>
</protein>
<feature type="non-terminal residue" evidence="1">
    <location>
        <position position="1"/>
    </location>
</feature>